<proteinExistence type="inferred from homology"/>
<reference evidence="8" key="1">
    <citation type="journal article" date="2013" name="Microbiol. Res.">
        <title>Genes encoding FAD-binding proteins in Volvariella volvacea exhibit differential expression in homokaryons and heterokaryons.</title>
        <authorList>
            <person name="Meng L."/>
            <person name="Yan J."/>
            <person name="Xie B."/>
            <person name="Li Y."/>
            <person name="Chen B."/>
            <person name="Liu S."/>
            <person name="Li D."/>
            <person name="Yang Z."/>
            <person name="Zeng X."/>
            <person name="Deng Y."/>
            <person name="Jiang Y."/>
        </authorList>
    </citation>
    <scope>NUCLEOTIDE SEQUENCE</scope>
    <source>
        <strain evidence="8">PYd21</strain>
    </source>
</reference>
<dbReference type="PANTHER" id="PTHR43004">
    <property type="entry name" value="TRK SYSTEM POTASSIUM UPTAKE PROTEIN"/>
    <property type="match status" value="1"/>
</dbReference>
<dbReference type="Gene3D" id="3.50.50.60">
    <property type="entry name" value="FAD/NAD(P)-binding domain"/>
    <property type="match status" value="1"/>
</dbReference>
<dbReference type="GO" id="GO:0071949">
    <property type="term" value="F:FAD binding"/>
    <property type="evidence" value="ECO:0007669"/>
    <property type="project" value="InterPro"/>
</dbReference>
<evidence type="ECO:0000256" key="3">
    <source>
        <dbReference type="ARBA" id="ARBA00022630"/>
    </source>
</evidence>
<dbReference type="InterPro" id="IPR050641">
    <property type="entry name" value="RIFMO-like"/>
</dbReference>
<dbReference type="InterPro" id="IPR002938">
    <property type="entry name" value="FAD-bd"/>
</dbReference>
<dbReference type="InterPro" id="IPR036188">
    <property type="entry name" value="FAD/NAD-bd_sf"/>
</dbReference>
<keyword evidence="3" id="KW-0285">Flavoprotein</keyword>
<dbReference type="AlphaFoldDB" id="M9Z687"/>
<keyword evidence="5" id="KW-0560">Oxidoreductase</keyword>
<dbReference type="Gene3D" id="3.40.30.120">
    <property type="match status" value="1"/>
</dbReference>
<comment type="cofactor">
    <cofactor evidence="1">
        <name>FAD</name>
        <dbReference type="ChEBI" id="CHEBI:57692"/>
    </cofactor>
</comment>
<dbReference type="InterPro" id="IPR036249">
    <property type="entry name" value="Thioredoxin-like_sf"/>
</dbReference>
<dbReference type="SUPFAM" id="SSF51905">
    <property type="entry name" value="FAD/NAD(P)-binding domain"/>
    <property type="match status" value="1"/>
</dbReference>
<evidence type="ECO:0000256" key="1">
    <source>
        <dbReference type="ARBA" id="ARBA00001974"/>
    </source>
</evidence>
<dbReference type="PANTHER" id="PTHR43004:SF19">
    <property type="entry name" value="BINDING MONOOXYGENASE, PUTATIVE (JCVI)-RELATED"/>
    <property type="match status" value="1"/>
</dbReference>
<accession>M9Z687</accession>
<dbReference type="PRINTS" id="PR00420">
    <property type="entry name" value="RNGMNOXGNASE"/>
</dbReference>
<evidence type="ECO:0000256" key="4">
    <source>
        <dbReference type="ARBA" id="ARBA00022827"/>
    </source>
</evidence>
<dbReference type="InterPro" id="IPR012941">
    <property type="entry name" value="Phe_hydrox_C_dim_dom"/>
</dbReference>
<evidence type="ECO:0000313" key="8">
    <source>
        <dbReference type="EMBL" id="AGK29862.1"/>
    </source>
</evidence>
<evidence type="ECO:0000259" key="6">
    <source>
        <dbReference type="Pfam" id="PF01494"/>
    </source>
</evidence>
<protein>
    <submittedName>
        <fullName evidence="8">FAD-binding protein</fullName>
    </submittedName>
</protein>
<dbReference type="Gene3D" id="3.30.70.2450">
    <property type="match status" value="1"/>
</dbReference>
<feature type="domain" description="Phenol hydroxylase-like C-terminal dimerisation" evidence="7">
    <location>
        <begin position="487"/>
        <end position="541"/>
    </location>
</feature>
<dbReference type="Pfam" id="PF01494">
    <property type="entry name" value="FAD_binding_3"/>
    <property type="match status" value="1"/>
</dbReference>
<name>M9Z687_9AGAR</name>
<dbReference type="Pfam" id="PF07976">
    <property type="entry name" value="Phe_hydrox_dim"/>
    <property type="match status" value="1"/>
</dbReference>
<dbReference type="EMBL" id="KC520505">
    <property type="protein sequence ID" value="AGK29862.1"/>
    <property type="molecule type" value="Genomic_DNA"/>
</dbReference>
<keyword evidence="4" id="KW-0274">FAD</keyword>
<evidence type="ECO:0000256" key="5">
    <source>
        <dbReference type="ARBA" id="ARBA00023002"/>
    </source>
</evidence>
<comment type="similarity">
    <text evidence="2">Belongs to the PheA/TfdB FAD monooxygenase family.</text>
</comment>
<dbReference type="SUPFAM" id="SSF52833">
    <property type="entry name" value="Thioredoxin-like"/>
    <property type="match status" value="1"/>
</dbReference>
<organism evidence="8">
    <name type="scientific">Volvariella volvacea</name>
    <dbReference type="NCBI Taxonomy" id="36659"/>
    <lineage>
        <taxon>Eukaryota</taxon>
        <taxon>Fungi</taxon>
        <taxon>Dikarya</taxon>
        <taxon>Basidiomycota</taxon>
        <taxon>Agaricomycotina</taxon>
        <taxon>Agaricomycetes</taxon>
        <taxon>Agaricomycetidae</taxon>
        <taxon>Agaricales</taxon>
        <taxon>Pluteineae</taxon>
        <taxon>Pluteaceae</taxon>
        <taxon>Volvariella</taxon>
    </lineage>
</organism>
<feature type="domain" description="FAD-binding" evidence="6">
    <location>
        <begin position="17"/>
        <end position="350"/>
    </location>
</feature>
<sequence>MSSPAVLVLPTSSPQAGAGPSGLILALALQQNGVNIRIIDKLSNYHVGERGAGMMPRTQEIHELLGTLPDIQKYTMAVPFMRPHDTDGVTPLKIFHMSPYVEPIPANPYEEVLRARLGARGCKVEAGYELRSFSQDSDGVNATIVHVSDGQEIVEEARFQYLVGADGAHSVVRKQLGISFLGETRLMENMIIGDILIEEGITREFWNMWGNPQTGMITLRPTNPNPKLFTFIVSGRELNHEEISSGREKFIEAFYKITNRKEVVFGDLIWISNYRPNIRMVDEFGKGRVFLTGDAAHCHSITGGQGMNTSIQDSVSQYNSRSRIKRASKPSLLETYTYERVPVIAEMLQKTTRLLDKTFKPQHKENGAWDRSGELHQLGVNYRGGPIVVDERNPVELKNSSSYLSHPSGVCAGDRAPDATGLVDVRNPGGPRRLFSTFSTAHHSALFFGTDYEKHASYLQTLRAYRDQFKLTLIVPQDDGSSTTAEQFAEFDYVMRDDNGSAYAAYGVAADTQLVLVRPDAYVGAILTRVDGLQKYLEGIFV</sequence>
<evidence type="ECO:0000256" key="2">
    <source>
        <dbReference type="ARBA" id="ARBA00007801"/>
    </source>
</evidence>
<evidence type="ECO:0000259" key="7">
    <source>
        <dbReference type="Pfam" id="PF07976"/>
    </source>
</evidence>
<gene>
    <name evidence="8" type="ORF">GME605_g</name>
</gene>
<dbReference type="GO" id="GO:0016709">
    <property type="term" value="F:oxidoreductase activity, acting on paired donors, with incorporation or reduction of molecular oxygen, NAD(P)H as one donor, and incorporation of one atom of oxygen"/>
    <property type="evidence" value="ECO:0007669"/>
    <property type="project" value="UniProtKB-ARBA"/>
</dbReference>